<dbReference type="InterPro" id="IPR036641">
    <property type="entry name" value="HPT_dom_sf"/>
</dbReference>
<organism evidence="4 5">
    <name type="scientific">Methylocaldum marinum</name>
    <dbReference type="NCBI Taxonomy" id="1432792"/>
    <lineage>
        <taxon>Bacteria</taxon>
        <taxon>Pseudomonadati</taxon>
        <taxon>Pseudomonadota</taxon>
        <taxon>Gammaproteobacteria</taxon>
        <taxon>Methylococcales</taxon>
        <taxon>Methylococcaceae</taxon>
        <taxon>Methylocaldum</taxon>
    </lineage>
</organism>
<dbReference type="Proteomes" id="UP000266313">
    <property type="component" value="Chromosome"/>
</dbReference>
<evidence type="ECO:0000256" key="2">
    <source>
        <dbReference type="PROSITE-ProRule" id="PRU00110"/>
    </source>
</evidence>
<dbReference type="PROSITE" id="PS50894">
    <property type="entry name" value="HPT"/>
    <property type="match status" value="1"/>
</dbReference>
<keyword evidence="5" id="KW-1185">Reference proteome</keyword>
<reference evidence="4 5" key="1">
    <citation type="submission" date="2016-12" db="EMBL/GenBank/DDBJ databases">
        <title>Genome sequencing of Methylocaldum marinum.</title>
        <authorList>
            <person name="Takeuchi M."/>
            <person name="Kamagata Y."/>
            <person name="Hiraoka S."/>
            <person name="Oshima K."/>
            <person name="Hattori M."/>
            <person name="Iwasaki W."/>
        </authorList>
    </citation>
    <scope>NUCLEOTIDE SEQUENCE [LARGE SCALE GENOMIC DNA]</scope>
    <source>
        <strain evidence="4 5">S8</strain>
    </source>
</reference>
<evidence type="ECO:0000313" key="4">
    <source>
        <dbReference type="EMBL" id="BBA35043.1"/>
    </source>
</evidence>
<dbReference type="AlphaFoldDB" id="A0A250KTN8"/>
<evidence type="ECO:0000259" key="3">
    <source>
        <dbReference type="PROSITE" id="PS50894"/>
    </source>
</evidence>
<feature type="domain" description="HPt" evidence="3">
    <location>
        <begin position="40"/>
        <end position="140"/>
    </location>
</feature>
<sequence length="228" mass="25068">MSSQTGVFRRSDRDFPEPSAAAFSLPGVDTGPALARLGVDHESYLELLHAFVDSHRGTPARVRQLGCSGDVTVLRLLAHTLKGDAASLGITAVRLAAGRLETAIRDRAIEDFEDFEPLALALGAAVATCIRELDACLPAPVIPRPESDLEPQSQSMSSIFALLERQLTEHSLEAHHSLRRLLQQLPGPESEQAFARIHRLVQQLQYDRALQALRQEAARRGWIRDRAT</sequence>
<protein>
    <submittedName>
        <fullName evidence="4">Multi-sensor hybrid histidine kinase</fullName>
    </submittedName>
</protein>
<keyword evidence="2" id="KW-0597">Phosphoprotein</keyword>
<feature type="modified residue" description="Phosphohistidine" evidence="2">
    <location>
        <position position="79"/>
    </location>
</feature>
<dbReference type="KEGG" id="mmai:sS8_3100"/>
<dbReference type="EMBL" id="AP017928">
    <property type="protein sequence ID" value="BBA35043.1"/>
    <property type="molecule type" value="Genomic_DNA"/>
</dbReference>
<evidence type="ECO:0000256" key="1">
    <source>
        <dbReference type="ARBA" id="ARBA00023012"/>
    </source>
</evidence>
<accession>A0A250KTN8</accession>
<dbReference type="InterPro" id="IPR008207">
    <property type="entry name" value="Sig_transdc_His_kin_Hpt_dom"/>
</dbReference>
<keyword evidence="4" id="KW-0808">Transferase</keyword>
<dbReference type="RefSeq" id="WP_119630320.1">
    <property type="nucleotide sequence ID" value="NZ_AP017928.1"/>
</dbReference>
<proteinExistence type="predicted"/>
<dbReference type="GO" id="GO:0000160">
    <property type="term" value="P:phosphorelay signal transduction system"/>
    <property type="evidence" value="ECO:0007669"/>
    <property type="project" value="UniProtKB-KW"/>
</dbReference>
<dbReference type="SUPFAM" id="SSF47226">
    <property type="entry name" value="Histidine-containing phosphotransfer domain, HPT domain"/>
    <property type="match status" value="1"/>
</dbReference>
<dbReference type="Gene3D" id="1.20.120.160">
    <property type="entry name" value="HPT domain"/>
    <property type="match status" value="1"/>
</dbReference>
<gene>
    <name evidence="4" type="ORF">sS8_3100</name>
</gene>
<dbReference type="GO" id="GO:0004672">
    <property type="term" value="F:protein kinase activity"/>
    <property type="evidence" value="ECO:0007669"/>
    <property type="project" value="UniProtKB-ARBA"/>
</dbReference>
<name>A0A250KTN8_9GAMM</name>
<keyword evidence="4" id="KW-0418">Kinase</keyword>
<keyword evidence="1" id="KW-0902">Two-component regulatory system</keyword>
<dbReference type="Pfam" id="PF01627">
    <property type="entry name" value="Hpt"/>
    <property type="match status" value="1"/>
</dbReference>
<evidence type="ECO:0000313" key="5">
    <source>
        <dbReference type="Proteomes" id="UP000266313"/>
    </source>
</evidence>